<dbReference type="AlphaFoldDB" id="A0AA43GXN6"/>
<evidence type="ECO:0000313" key="2">
    <source>
        <dbReference type="Proteomes" id="UP001159370"/>
    </source>
</evidence>
<sequence length="49" mass="5511">MSNRRPSIFQENQLKKVAVMLGTNIGGIGRGYLSQPKKVPLWNLQKSQV</sequence>
<dbReference type="Proteomes" id="UP001159370">
    <property type="component" value="Unassembled WGS sequence"/>
</dbReference>
<gene>
    <name evidence="1" type="ORF">NWP23_06100</name>
</gene>
<dbReference type="RefSeq" id="WP_280649426.1">
    <property type="nucleotide sequence ID" value="NZ_JANQDL010000044.1"/>
</dbReference>
<dbReference type="EMBL" id="JANQDL010000044">
    <property type="protein sequence ID" value="MDH6063355.1"/>
    <property type="molecule type" value="Genomic_DNA"/>
</dbReference>
<comment type="caution">
    <text evidence="1">The sequence shown here is derived from an EMBL/GenBank/DDBJ whole genome shotgun (WGS) entry which is preliminary data.</text>
</comment>
<name>A0AA43GXN6_9CYAN</name>
<protein>
    <submittedName>
        <fullName evidence="1">Uncharacterized protein</fullName>
    </submittedName>
</protein>
<dbReference type="GeneID" id="83684639"/>
<accession>A0AA43GXN6</accession>
<reference evidence="1 2" key="1">
    <citation type="journal article" date="2023" name="J. Phycol.">
        <title>Chrysosporum ovalisporum is synonymous with the true-branching cyanobacterium Umezakia natans (Nostocales/Aphanizomenonaceae).</title>
        <authorList>
            <person name="McGregor G.B."/>
            <person name="Sendall B.C."/>
            <person name="Niiyama Y."/>
            <person name="Tuji A."/>
            <person name="Willis A."/>
        </authorList>
    </citation>
    <scope>NUCLEOTIDE SEQUENCE [LARGE SCALE GENOMIC DNA]</scope>
    <source>
        <strain evidence="1 2">FSS-62</strain>
    </source>
</reference>
<organism evidence="1 2">
    <name type="scientific">Umezakia ovalisporum FSS-62</name>
    <dbReference type="NCBI Taxonomy" id="2971776"/>
    <lineage>
        <taxon>Bacteria</taxon>
        <taxon>Bacillati</taxon>
        <taxon>Cyanobacteriota</taxon>
        <taxon>Cyanophyceae</taxon>
        <taxon>Nostocales</taxon>
        <taxon>Nodulariaceae</taxon>
        <taxon>Umezakia</taxon>
    </lineage>
</organism>
<evidence type="ECO:0000313" key="1">
    <source>
        <dbReference type="EMBL" id="MDH6063355.1"/>
    </source>
</evidence>
<proteinExistence type="predicted"/>